<dbReference type="GO" id="GO:0009306">
    <property type="term" value="P:protein secretion"/>
    <property type="evidence" value="ECO:0007669"/>
    <property type="project" value="InterPro"/>
</dbReference>
<reference evidence="10" key="1">
    <citation type="journal article" date="2008" name="Science">
        <title>Genome of an endosymbiont coupling N2 fixation to cellulolysis within RT protist cells in termite gut.</title>
        <authorList>
            <person name="Hongoh Y."/>
            <person name="Sharma V.K."/>
            <person name="Prakash T."/>
            <person name="Noda S."/>
            <person name="Toh H."/>
            <person name="Taylor T.D."/>
            <person name="Kudo T."/>
            <person name="Sakaki Y."/>
            <person name="Toyoda A."/>
            <person name="Hattori M."/>
            <person name="Ohkuma M."/>
        </authorList>
    </citation>
    <scope>NUCLEOTIDE SEQUENCE [LARGE SCALE GENOMIC DNA]</scope>
</reference>
<dbReference type="Pfam" id="PF00584">
    <property type="entry name" value="SecE"/>
    <property type="match status" value="1"/>
</dbReference>
<keyword evidence="10" id="KW-1185">Reference proteome</keyword>
<keyword evidence="5 8" id="KW-1133">Transmembrane helix</keyword>
<evidence type="ECO:0000256" key="5">
    <source>
        <dbReference type="ARBA" id="ARBA00022989"/>
    </source>
</evidence>
<keyword evidence="7 8" id="KW-0472">Membrane</keyword>
<dbReference type="NCBIfam" id="TIGR00964">
    <property type="entry name" value="secE_bact"/>
    <property type="match status" value="1"/>
</dbReference>
<keyword evidence="4" id="KW-0653">Protein transport</keyword>
<evidence type="ECO:0000313" key="10">
    <source>
        <dbReference type="Proteomes" id="UP000000723"/>
    </source>
</evidence>
<evidence type="ECO:0000256" key="7">
    <source>
        <dbReference type="ARBA" id="ARBA00023136"/>
    </source>
</evidence>
<evidence type="ECO:0000313" key="9">
    <source>
        <dbReference type="EMBL" id="BAG83275.1"/>
    </source>
</evidence>
<dbReference type="HOGENOM" id="CLU_113663_6_1_10"/>
<evidence type="ECO:0000256" key="3">
    <source>
        <dbReference type="ARBA" id="ARBA00022692"/>
    </source>
</evidence>
<sequence>MVIMYGEKWLIIIFRNVKEIYDDLMYKVSWPTKQELSNSTIVVMMASLVMALVVFLIDFSFENVMMFFYKNIK</sequence>
<gene>
    <name evidence="9" type="ordered locus">CFPG_012</name>
</gene>
<dbReference type="OrthoDB" id="9810735at2"/>
<dbReference type="InterPro" id="IPR038379">
    <property type="entry name" value="SecE_sf"/>
</dbReference>
<dbReference type="Proteomes" id="UP000000723">
    <property type="component" value="Chromosome"/>
</dbReference>
<evidence type="ECO:0000256" key="2">
    <source>
        <dbReference type="ARBA" id="ARBA00022448"/>
    </source>
</evidence>
<dbReference type="InterPro" id="IPR001901">
    <property type="entry name" value="Translocase_SecE/Sec61-g"/>
</dbReference>
<accession>B6YQ03</accession>
<evidence type="ECO:0000256" key="8">
    <source>
        <dbReference type="SAM" id="Phobius"/>
    </source>
</evidence>
<keyword evidence="3 8" id="KW-0812">Transmembrane</keyword>
<keyword evidence="6" id="KW-0811">Translocation</keyword>
<proteinExistence type="predicted"/>
<dbReference type="GO" id="GO:0006605">
    <property type="term" value="P:protein targeting"/>
    <property type="evidence" value="ECO:0007669"/>
    <property type="project" value="InterPro"/>
</dbReference>
<dbReference type="InterPro" id="IPR005807">
    <property type="entry name" value="SecE_bac"/>
</dbReference>
<dbReference type="GO" id="GO:0008320">
    <property type="term" value="F:protein transmembrane transporter activity"/>
    <property type="evidence" value="ECO:0007669"/>
    <property type="project" value="InterPro"/>
</dbReference>
<feature type="transmembrane region" description="Helical" evidence="8">
    <location>
        <begin position="41"/>
        <end position="61"/>
    </location>
</feature>
<keyword evidence="2" id="KW-0813">Transport</keyword>
<dbReference type="GO" id="GO:0006886">
    <property type="term" value="P:intracellular protein transport"/>
    <property type="evidence" value="ECO:0007669"/>
    <property type="project" value="InterPro"/>
</dbReference>
<dbReference type="RefSeq" id="WP_012573036.1">
    <property type="nucleotide sequence ID" value="NC_011565.1"/>
</dbReference>
<organism evidence="9 10">
    <name type="scientific">Azobacteroides pseudotrichonymphae genomovar. CFP2</name>
    <dbReference type="NCBI Taxonomy" id="511995"/>
    <lineage>
        <taxon>Bacteria</taxon>
        <taxon>Pseudomonadati</taxon>
        <taxon>Bacteroidota</taxon>
        <taxon>Bacteroidia</taxon>
        <taxon>Bacteroidales</taxon>
        <taxon>Candidatus Azobacteroides</taxon>
    </lineage>
</organism>
<dbReference type="GO" id="GO:0016020">
    <property type="term" value="C:membrane"/>
    <property type="evidence" value="ECO:0007669"/>
    <property type="project" value="UniProtKB-SubCell"/>
</dbReference>
<dbReference type="KEGG" id="aps:CFPG_012"/>
<name>B6YQ03_AZOPC</name>
<evidence type="ECO:0000256" key="1">
    <source>
        <dbReference type="ARBA" id="ARBA00004370"/>
    </source>
</evidence>
<comment type="subcellular location">
    <subcellularLocation>
        <location evidence="1">Membrane</location>
    </subcellularLocation>
</comment>
<evidence type="ECO:0000256" key="4">
    <source>
        <dbReference type="ARBA" id="ARBA00022927"/>
    </source>
</evidence>
<dbReference type="Gene3D" id="1.20.5.1030">
    <property type="entry name" value="Preprotein translocase secy subunit"/>
    <property type="match status" value="1"/>
</dbReference>
<evidence type="ECO:0000256" key="6">
    <source>
        <dbReference type="ARBA" id="ARBA00023010"/>
    </source>
</evidence>
<dbReference type="AlphaFoldDB" id="B6YQ03"/>
<protein>
    <submittedName>
        <fullName evidence="9">Preprotein translocase SecE subunit</fullName>
    </submittedName>
</protein>
<dbReference type="STRING" id="511995.CFPG_012"/>
<dbReference type="eggNOG" id="COG0690">
    <property type="taxonomic scope" value="Bacteria"/>
</dbReference>
<dbReference type="EMBL" id="AP010656">
    <property type="protein sequence ID" value="BAG83275.1"/>
    <property type="molecule type" value="Genomic_DNA"/>
</dbReference>